<proteinExistence type="predicted"/>
<comment type="caution">
    <text evidence="2">The sequence shown here is derived from an EMBL/GenBank/DDBJ whole genome shotgun (WGS) entry which is preliminary data.</text>
</comment>
<keyword evidence="1" id="KW-0812">Transmembrane</keyword>
<dbReference type="PANTHER" id="PTHR20961:SF140">
    <property type="entry name" value="GLYCOSYLTRANSFERASE"/>
    <property type="match status" value="1"/>
</dbReference>
<keyword evidence="1" id="KW-0472">Membrane</keyword>
<evidence type="ECO:0000313" key="3">
    <source>
        <dbReference type="Proteomes" id="UP001530315"/>
    </source>
</evidence>
<protein>
    <submittedName>
        <fullName evidence="2">Uncharacterized protein</fullName>
    </submittedName>
</protein>
<dbReference type="PANTHER" id="PTHR20961">
    <property type="entry name" value="GLYCOSYLTRANSFERASE"/>
    <property type="match status" value="1"/>
</dbReference>
<keyword evidence="3" id="KW-1185">Reference proteome</keyword>
<evidence type="ECO:0000256" key="1">
    <source>
        <dbReference type="SAM" id="Phobius"/>
    </source>
</evidence>
<dbReference type="InterPro" id="IPR007657">
    <property type="entry name" value="Glycosyltransferase_61"/>
</dbReference>
<dbReference type="Proteomes" id="UP001530315">
    <property type="component" value="Unassembled WGS sequence"/>
</dbReference>
<keyword evidence="1" id="KW-1133">Transmembrane helix</keyword>
<name>A0ABD3PM00_9STRA</name>
<evidence type="ECO:0000313" key="2">
    <source>
        <dbReference type="EMBL" id="KAL3789073.1"/>
    </source>
</evidence>
<accession>A0ABD3PM00</accession>
<reference evidence="2 3" key="1">
    <citation type="submission" date="2024-10" db="EMBL/GenBank/DDBJ databases">
        <title>Updated reference genomes for cyclostephanoid diatoms.</title>
        <authorList>
            <person name="Roberts W.R."/>
            <person name="Alverson A.J."/>
        </authorList>
    </citation>
    <scope>NUCLEOTIDE SEQUENCE [LARGE SCALE GENOMIC DNA]</scope>
    <source>
        <strain evidence="2 3">AJA276-08</strain>
    </source>
</reference>
<feature type="transmembrane region" description="Helical" evidence="1">
    <location>
        <begin position="14"/>
        <end position="31"/>
    </location>
</feature>
<sequence length="576" mass="66471">MLTISDHPLTPSKIIKWSIILVFAVFFFGMSRRTSRLLREISLVFQSSTNPHPSTARQEDFWERTEESACFHIDSVCNWKDGWFYGPNQGGGQNQAADYQPTVLLLGTLLEDIDILEGGWDDLNDFDVDERIQVKISSDSRDLYDEGACSFSPTPYHLVAQSAYNEMMGEFYVRTIRGLNRWMRDYPQGSEDDVQIYVHFVERYDIFEGHRLFLGGLPNNNRFESFVSLMPRRDACRCFRKLIFCGYLMENATTVRSGINSNMLPDSQYITASFKERIFSKIDSDDQKSIVFKPHPLIPNPVTDCRKCRDNAYRILRNDLTKKHSERYHDLDDKIRRYRRQILVDMGLVGNSTIDADGWKFVGFARRKSRRLWLNVDDAMLMCNEAFWKYQVACIIVDVEEAETPEDQLIMHRSLHALIGVHGAQLTQGVLLPPHGYILELLPWIPPYAHGEWVALTDGPTPLGEIFHNTDINHYGYSLNRNSTPLCLHVEVSDENGTRLCLTNEENEQKFNWAARDFIVPVNAIKVFVSAILRHGDEATCDEMRTGAEEGAFVLYNAYCRRSANQSNFVTEHYYH</sequence>
<dbReference type="AlphaFoldDB" id="A0ABD3PM00"/>
<gene>
    <name evidence="2" type="ORF">ACHAW5_009812</name>
</gene>
<organism evidence="2 3">
    <name type="scientific">Stephanodiscus triporus</name>
    <dbReference type="NCBI Taxonomy" id="2934178"/>
    <lineage>
        <taxon>Eukaryota</taxon>
        <taxon>Sar</taxon>
        <taxon>Stramenopiles</taxon>
        <taxon>Ochrophyta</taxon>
        <taxon>Bacillariophyta</taxon>
        <taxon>Coscinodiscophyceae</taxon>
        <taxon>Thalassiosirophycidae</taxon>
        <taxon>Stephanodiscales</taxon>
        <taxon>Stephanodiscaceae</taxon>
        <taxon>Stephanodiscus</taxon>
    </lineage>
</organism>
<dbReference type="EMBL" id="JALLAZ020000699">
    <property type="protein sequence ID" value="KAL3789073.1"/>
    <property type="molecule type" value="Genomic_DNA"/>
</dbReference>